<accession>A0A2U3B504</accession>
<dbReference type="Proteomes" id="UP000245362">
    <property type="component" value="Unassembled WGS sequence"/>
</dbReference>
<dbReference type="PANTHER" id="PTHR38978:SF2">
    <property type="entry name" value="DUF2787 DOMAIN-CONTAINING PROTEIN"/>
    <property type="match status" value="1"/>
</dbReference>
<keyword evidence="2" id="KW-1185">Reference proteome</keyword>
<name>A0A2U3B504_9VIBR</name>
<dbReference type="EMBL" id="QFWT01000014">
    <property type="protein sequence ID" value="PWI31852.1"/>
    <property type="molecule type" value="Genomic_DNA"/>
</dbReference>
<evidence type="ECO:0000313" key="1">
    <source>
        <dbReference type="EMBL" id="PWI31852.1"/>
    </source>
</evidence>
<dbReference type="PANTHER" id="PTHR38978">
    <property type="entry name" value="DUF2787 DOMAIN-CONTAINING PROTEIN"/>
    <property type="match status" value="1"/>
</dbReference>
<gene>
    <name evidence="1" type="ORF">DI392_18395</name>
</gene>
<dbReference type="AlphaFoldDB" id="A0A2U3B504"/>
<dbReference type="InterPro" id="IPR021248">
    <property type="entry name" value="DUF2787"/>
</dbReference>
<protein>
    <submittedName>
        <fullName evidence="1">DUF2787 domain-containing protein</fullName>
    </submittedName>
</protein>
<dbReference type="OrthoDB" id="5829974at2"/>
<dbReference type="Pfam" id="PF10980">
    <property type="entry name" value="DUF2787"/>
    <property type="match status" value="1"/>
</dbReference>
<reference evidence="1 2" key="1">
    <citation type="submission" date="2018-05" db="EMBL/GenBank/DDBJ databases">
        <title>Vibrio limimaris sp. nov., isolated from marine sediment.</title>
        <authorList>
            <person name="Li C.-M."/>
        </authorList>
    </citation>
    <scope>NUCLEOTIDE SEQUENCE [LARGE SCALE GENOMIC DNA]</scope>
    <source>
        <strain evidence="1 2">E4404</strain>
    </source>
</reference>
<comment type="caution">
    <text evidence="1">The sequence shown here is derived from an EMBL/GenBank/DDBJ whole genome shotgun (WGS) entry which is preliminary data.</text>
</comment>
<evidence type="ECO:0000313" key="2">
    <source>
        <dbReference type="Proteomes" id="UP000245362"/>
    </source>
</evidence>
<dbReference type="Gene3D" id="3.10.450.430">
    <property type="entry name" value="Protein of unknown function DUF2787"/>
    <property type="match status" value="1"/>
</dbReference>
<dbReference type="RefSeq" id="WP_109321155.1">
    <property type="nucleotide sequence ID" value="NZ_QFWT01000014.1"/>
</dbReference>
<sequence>MSNTLKEMASAFQLASLHQLTELILSCYQIPEDSKRVVLNFKVSSFYTERCGIQPVEIQLERATPDSPWELRFIATFDYPDEKAESVDVALYFNFKYRWFYQPDIERCELFRPEVIALFIAWLKAFIGHLQDNQFDTQTVKVVSRF</sequence>
<organism evidence="1 2">
    <name type="scientific">Vibrio albus</name>
    <dbReference type="NCBI Taxonomy" id="2200953"/>
    <lineage>
        <taxon>Bacteria</taxon>
        <taxon>Pseudomonadati</taxon>
        <taxon>Pseudomonadota</taxon>
        <taxon>Gammaproteobacteria</taxon>
        <taxon>Vibrionales</taxon>
        <taxon>Vibrionaceae</taxon>
        <taxon>Vibrio</taxon>
    </lineage>
</organism>
<proteinExistence type="predicted"/>